<feature type="chain" id="PRO_5046280933" evidence="3">
    <location>
        <begin position="22"/>
        <end position="1873"/>
    </location>
</feature>
<evidence type="ECO:0000256" key="3">
    <source>
        <dbReference type="SAM" id="SignalP"/>
    </source>
</evidence>
<dbReference type="Gene3D" id="2.60.40.10">
    <property type="entry name" value="Immunoglobulins"/>
    <property type="match status" value="3"/>
</dbReference>
<dbReference type="PANTHER" id="PTHR13817">
    <property type="entry name" value="TITIN"/>
    <property type="match status" value="1"/>
</dbReference>
<dbReference type="InterPro" id="IPR015914">
    <property type="entry name" value="PAPs_N"/>
</dbReference>
<dbReference type="Pfam" id="PF16656">
    <property type="entry name" value="Pur_ac_phosph_N"/>
    <property type="match status" value="1"/>
</dbReference>
<gene>
    <name evidence="7" type="ORF">ACFPH8_01875</name>
</gene>
<keyword evidence="1 3" id="KW-0732">Signal</keyword>
<dbReference type="SUPFAM" id="SSF49265">
    <property type="entry name" value="Fibronectin type III"/>
    <property type="match status" value="1"/>
</dbReference>
<feature type="domain" description="Ig-like" evidence="4">
    <location>
        <begin position="304"/>
        <end position="396"/>
    </location>
</feature>
<reference evidence="8" key="1">
    <citation type="journal article" date="2019" name="Int. J. Syst. Evol. Microbiol.">
        <title>The Global Catalogue of Microorganisms (GCM) 10K type strain sequencing project: providing services to taxonomists for standard genome sequencing and annotation.</title>
        <authorList>
            <consortium name="The Broad Institute Genomics Platform"/>
            <consortium name="The Broad Institute Genome Sequencing Center for Infectious Disease"/>
            <person name="Wu L."/>
            <person name="Ma J."/>
        </authorList>
    </citation>
    <scope>NUCLEOTIDE SEQUENCE [LARGE SCALE GENOMIC DNA]</scope>
    <source>
        <strain evidence="8">JCM 17978</strain>
    </source>
</reference>
<organism evidence="7 8">
    <name type="scientific">Bizionia hallyeonensis</name>
    <dbReference type="NCBI Taxonomy" id="1123757"/>
    <lineage>
        <taxon>Bacteria</taxon>
        <taxon>Pseudomonadati</taxon>
        <taxon>Bacteroidota</taxon>
        <taxon>Flavobacteriia</taxon>
        <taxon>Flavobacteriales</taxon>
        <taxon>Flavobacteriaceae</taxon>
        <taxon>Bizionia</taxon>
    </lineage>
</organism>
<dbReference type="PROSITE" id="PS51841">
    <property type="entry name" value="LTD"/>
    <property type="match status" value="1"/>
</dbReference>
<name>A0ABW0C1G9_9FLAO</name>
<dbReference type="NCBIfam" id="TIGR04183">
    <property type="entry name" value="Por_Secre_tail"/>
    <property type="match status" value="1"/>
</dbReference>
<evidence type="ECO:0000256" key="2">
    <source>
        <dbReference type="ARBA" id="ARBA00022737"/>
    </source>
</evidence>
<dbReference type="CDD" id="cd00063">
    <property type="entry name" value="FN3"/>
    <property type="match status" value="1"/>
</dbReference>
<keyword evidence="8" id="KW-1185">Reference proteome</keyword>
<dbReference type="SMART" id="SM00060">
    <property type="entry name" value="FN3"/>
    <property type="match status" value="2"/>
</dbReference>
<dbReference type="PROSITE" id="PS50853">
    <property type="entry name" value="FN3"/>
    <property type="match status" value="1"/>
</dbReference>
<dbReference type="NCBIfam" id="NF012200">
    <property type="entry name" value="choice_anch_D"/>
    <property type="match status" value="1"/>
</dbReference>
<dbReference type="InterPro" id="IPR013783">
    <property type="entry name" value="Ig-like_fold"/>
</dbReference>
<dbReference type="InterPro" id="IPR036116">
    <property type="entry name" value="FN3_sf"/>
</dbReference>
<dbReference type="PROSITE" id="PS50835">
    <property type="entry name" value="IG_LIKE"/>
    <property type="match status" value="1"/>
</dbReference>
<feature type="signal peptide" evidence="3">
    <location>
        <begin position="1"/>
        <end position="21"/>
    </location>
</feature>
<dbReference type="Pfam" id="PF20009">
    <property type="entry name" value="GEVED"/>
    <property type="match status" value="1"/>
</dbReference>
<evidence type="ECO:0000259" key="5">
    <source>
        <dbReference type="PROSITE" id="PS50853"/>
    </source>
</evidence>
<dbReference type="InterPro" id="IPR036179">
    <property type="entry name" value="Ig-like_dom_sf"/>
</dbReference>
<dbReference type="PANTHER" id="PTHR13817:SF166">
    <property type="entry name" value="NEURONAL IGCAM-RELATED"/>
    <property type="match status" value="1"/>
</dbReference>
<protein>
    <submittedName>
        <fullName evidence="7">GEVED domain-containing protein</fullName>
    </submittedName>
</protein>
<dbReference type="InterPro" id="IPR050964">
    <property type="entry name" value="Striated_Muscle_Regulatory"/>
</dbReference>
<dbReference type="Proteomes" id="UP001596162">
    <property type="component" value="Unassembled WGS sequence"/>
</dbReference>
<dbReference type="EMBL" id="JBHSLA010000001">
    <property type="protein sequence ID" value="MFC5194067.1"/>
    <property type="molecule type" value="Genomic_DNA"/>
</dbReference>
<dbReference type="InterPro" id="IPR026444">
    <property type="entry name" value="Secre_tail"/>
</dbReference>
<accession>A0ABW0C1G9</accession>
<comment type="caution">
    <text evidence="7">The sequence shown here is derived from an EMBL/GenBank/DDBJ whole genome shotgun (WGS) entry which is preliminary data.</text>
</comment>
<dbReference type="InterPro" id="IPR036415">
    <property type="entry name" value="Lamin_tail_dom_sf"/>
</dbReference>
<feature type="domain" description="Fibronectin type-III" evidence="5">
    <location>
        <begin position="399"/>
        <end position="517"/>
    </location>
</feature>
<dbReference type="InterPro" id="IPR007110">
    <property type="entry name" value="Ig-like_dom"/>
</dbReference>
<proteinExistence type="predicted"/>
<feature type="domain" description="LTD" evidence="6">
    <location>
        <begin position="991"/>
        <end position="1114"/>
    </location>
</feature>
<evidence type="ECO:0000259" key="4">
    <source>
        <dbReference type="PROSITE" id="PS50835"/>
    </source>
</evidence>
<dbReference type="InterPro" id="IPR045474">
    <property type="entry name" value="GEVED"/>
</dbReference>
<dbReference type="InterPro" id="IPR003961">
    <property type="entry name" value="FN3_dom"/>
</dbReference>
<evidence type="ECO:0000313" key="7">
    <source>
        <dbReference type="EMBL" id="MFC5194067.1"/>
    </source>
</evidence>
<dbReference type="Pfam" id="PF00932">
    <property type="entry name" value="LTD"/>
    <property type="match status" value="1"/>
</dbReference>
<dbReference type="InterPro" id="IPR001322">
    <property type="entry name" value="Lamin_tail_dom"/>
</dbReference>
<evidence type="ECO:0000259" key="6">
    <source>
        <dbReference type="PROSITE" id="PS51841"/>
    </source>
</evidence>
<evidence type="ECO:0000256" key="1">
    <source>
        <dbReference type="ARBA" id="ARBA00022729"/>
    </source>
</evidence>
<dbReference type="RefSeq" id="WP_376858234.1">
    <property type="nucleotide sequence ID" value="NZ_JBHSLA010000001.1"/>
</dbReference>
<dbReference type="SUPFAM" id="SSF74853">
    <property type="entry name" value="Lamin A/C globular tail domain"/>
    <property type="match status" value="1"/>
</dbReference>
<sequence>MKHKYALIFITFLCAVLSGFGQVTLHSETFEGLINVGYSSTGVFSDGSKDYFTLIDNGSDPSGLPSYTNFGGVKFWAGEDTQDAGNPNTSGISNVSISSINISGYSSINILGLFGAGSSSAFDNEDYIRIYAQVDGSGYTLIGAFEGTGGFNTSLNQDTNLDGTGNGTALTTAFQQFLFPIGSTGSNLDLRIDIFMTSGDEAVAFDNIEVEGILSCTPPVDPNGTITGTTPACTNTILTYSGTTILGTIDYWQTTATGTSTANNATGTFNATATGTYYVRRFLTATSCWSAGTASYAVVINSAPSISTQPANATRVIPNNATFSVAATGTPAPTYQWQVSTNGGTTWTNVTGGSGATTNTYTTGATSAPMNGNQYRCVVTNSCGAVTSAARTLTLSNNSPTNAQNLTGCFEDTSATLTWNNPSTPPTGGYIIFALEGTVQPSAPSNNANTYTANPNYNAAPFETPPSLGKVIYKGNGTTAALTGLTEGTTYSFRIFAYNGETLTGWSNGASGGSNLEDIAQGDVRNLVATPLTNQVNLSWNNPLPTSCFDQLIIVANAGAVTFTPTGTYPNIDVNYTTPSTILYSTTAPVSSKAMNGLTNGTNYCFKIFIRRGATWSEGVEVCAVPSLTYCSASGNTSYDTGITGVTFNTINNIGTSANNAYTNYTMQSTIVTLGNNYNLGVVINIDGAVDVYTRAWIDWNQNGSFNDSGEQYELGMDTNTSSSIDLNTATANSPINIEVPTDAVLGATRMRVFTQYNNLPTSCATGNSGEVEDYTINVVQPVNAEINIKGNNISIANGFNAPYGLNNTLFASTPLNTDSVEKEFTIENIGLANLLLTGSPIIQLEGTNPTDFIVTQHATSPVVNGTNTTFRIKFHPTVAGTRTAKVRIENNDSDENPYLFTIEGEGNCTTAPTVATFPTSGPANTLVTFTSATSNLIGATITYNNIAVPTVSNTSDTIEVLIPSDANDGNFVIQLATGCSATQFFDVIDTDLTACDTAVGGGDATDLIIYEAYDENGGSGGVITIYNNTGASVNLSGYSIQRAGDYGGTYSTYANLSGTLAANAVAIISVSSSSCGYTPTGNGSLGSAGFNANDGLRLMNGTTVIDDVHAPNYVGYYLKRKNTNFYPNTTYTATEWTAQSLSDDECLAGVGTVPLVKVPPVVITHPQYVADCSITGTSLTVAGSEGVSGGLGLAYQWYVLGTSGNWTAVSNGGIYSGSTTSTLDISDLAGLDDYQYYCQIRENTATCYAASNAVKIEYIAAVWDGTAWSSTPTSSKIAIINGDYDTSTNVNGETSFEACQLFVAAGSLLTVSEGDYVEVINSAVVNGDGTNLDGILVEDKGSFVQRGEGVNAGTYTLNTNARTQVNKKTAPLNNYYEYTYWSSPVANETIENGLNDAHPTRRYWYNGKNYLDAMAETNNNNGTVAGQDDVDDNGDDWQPTSNTDIMIPGKGYAAMHSPSGIIGIGINYEYTFNGALNTGDFTVPIYRNDSEMADNNWNFIGNPYPSAIDADLFLSANALIDQNVTEYPQPTGVTNGAIFLWSQNSAPSNTNNGNEALNFAQSDYAVINGTGQTAGGDGVMPSRFIPSGQGFFITLSNAATVSTVSGDIKTADVIFQNSMRVTGNNNQFFRNTNENQNEKLWLNFTSDMGVFNQILIGYVEGATNGNDDMYFDAPKNLSSDSYVYFYSLIEEELEADKVAIQGKAPESLNMDEIIPLGFSTTVNQATIYTISIAQFEGDFLSINTIYLKDQLLNVIHNLSNTNYNFTSTVGEFNDRFEIVFRDSTLSVDDYVISNINLSIIELMDNNVKFSIGSNHATIKSVEIIDMLGRTLYKFKGSTNTETYNLSNLSSATYIAKVTLSNNQVLVKKAVKK</sequence>
<dbReference type="SUPFAM" id="SSF48726">
    <property type="entry name" value="Immunoglobulin"/>
    <property type="match status" value="1"/>
</dbReference>
<keyword evidence="2" id="KW-0677">Repeat</keyword>
<evidence type="ECO:0000313" key="8">
    <source>
        <dbReference type="Proteomes" id="UP001596162"/>
    </source>
</evidence>